<feature type="binding site" evidence="3">
    <location>
        <position position="155"/>
    </location>
    <ligand>
        <name>NAD(+)</name>
        <dbReference type="ChEBI" id="CHEBI:57540"/>
    </ligand>
</feature>
<dbReference type="Pfam" id="PF00171">
    <property type="entry name" value="Aldedh"/>
    <property type="match status" value="1"/>
</dbReference>
<keyword evidence="1 3" id="KW-0560">Oxidoreductase</keyword>
<feature type="binding site" evidence="3">
    <location>
        <position position="386"/>
    </location>
    <ligand>
        <name>NAD(+)</name>
        <dbReference type="ChEBI" id="CHEBI:57540"/>
    </ligand>
</feature>
<organism evidence="5 6">
    <name type="scientific">Oceanobacillus jeddahense</name>
    <dbReference type="NCBI Taxonomy" id="1462527"/>
    <lineage>
        <taxon>Bacteria</taxon>
        <taxon>Bacillati</taxon>
        <taxon>Bacillota</taxon>
        <taxon>Bacilli</taxon>
        <taxon>Bacillales</taxon>
        <taxon>Bacillaceae</taxon>
        <taxon>Oceanobacillus</taxon>
    </lineage>
</organism>
<comment type="catalytic activity">
    <reaction evidence="3">
        <text>3-oxopropanoate + NAD(+) + CoA + H2O = hydrogencarbonate + acetyl-CoA + NADH + H(+)</text>
        <dbReference type="Rhea" id="RHEA:76615"/>
        <dbReference type="ChEBI" id="CHEBI:15377"/>
        <dbReference type="ChEBI" id="CHEBI:15378"/>
        <dbReference type="ChEBI" id="CHEBI:17544"/>
        <dbReference type="ChEBI" id="CHEBI:33190"/>
        <dbReference type="ChEBI" id="CHEBI:57287"/>
        <dbReference type="ChEBI" id="CHEBI:57288"/>
        <dbReference type="ChEBI" id="CHEBI:57540"/>
        <dbReference type="ChEBI" id="CHEBI:57945"/>
        <dbReference type="EC" id="1.2.1.27"/>
    </reaction>
</comment>
<evidence type="ECO:0000259" key="4">
    <source>
        <dbReference type="Pfam" id="PF00171"/>
    </source>
</evidence>
<dbReference type="Gene3D" id="3.40.309.10">
    <property type="entry name" value="Aldehyde Dehydrogenase, Chain A, domain 2"/>
    <property type="match status" value="1"/>
</dbReference>
<comment type="pathway">
    <text evidence="3">Polyol metabolism; myo-inositol degradation into acetyl-CoA; acetyl-CoA from myo-inositol: step 7/7.</text>
</comment>
<dbReference type="PANTHER" id="PTHR43866:SF4">
    <property type="entry name" value="MALONATE-SEMIALDEHYDE DEHYDROGENASE"/>
    <property type="match status" value="1"/>
</dbReference>
<dbReference type="InterPro" id="IPR010061">
    <property type="entry name" value="MeMal-semiAld_DH"/>
</dbReference>
<dbReference type="EMBL" id="CP101914">
    <property type="protein sequence ID" value="UUI04893.1"/>
    <property type="molecule type" value="Genomic_DNA"/>
</dbReference>
<feature type="binding site" evidence="3">
    <location>
        <position position="183"/>
    </location>
    <ligand>
        <name>NAD(+)</name>
        <dbReference type="ChEBI" id="CHEBI:57540"/>
    </ligand>
</feature>
<comment type="catalytic activity">
    <reaction evidence="3">
        <text>2-methyl-3-oxopropanoate + NAD(+) + CoA + H2O = propanoyl-CoA + hydrogencarbonate + NADH + H(+)</text>
        <dbReference type="Rhea" id="RHEA:20804"/>
        <dbReference type="ChEBI" id="CHEBI:15377"/>
        <dbReference type="ChEBI" id="CHEBI:15378"/>
        <dbReference type="ChEBI" id="CHEBI:17544"/>
        <dbReference type="ChEBI" id="CHEBI:57287"/>
        <dbReference type="ChEBI" id="CHEBI:57392"/>
        <dbReference type="ChEBI" id="CHEBI:57540"/>
        <dbReference type="ChEBI" id="CHEBI:57700"/>
        <dbReference type="ChEBI" id="CHEBI:57945"/>
        <dbReference type="EC" id="1.2.1.27"/>
    </reaction>
</comment>
<feature type="active site" description="Nucleophile" evidence="3">
    <location>
        <position position="287"/>
    </location>
</feature>
<comment type="similarity">
    <text evidence="3">Belongs to the aldehyde dehydrogenase family. IolA subfamily.</text>
</comment>
<dbReference type="Gene3D" id="3.40.605.10">
    <property type="entry name" value="Aldehyde Dehydrogenase, Chain A, domain 1"/>
    <property type="match status" value="1"/>
</dbReference>
<dbReference type="PROSITE" id="PS00070">
    <property type="entry name" value="ALDEHYDE_DEHYDR_CYS"/>
    <property type="match status" value="1"/>
</dbReference>
<name>A0ABY5JWW7_9BACI</name>
<feature type="binding site" evidence="3">
    <location>
        <position position="153"/>
    </location>
    <ligand>
        <name>NAD(+)</name>
        <dbReference type="ChEBI" id="CHEBI:57540"/>
    </ligand>
</feature>
<dbReference type="NCBIfam" id="TIGR01722">
    <property type="entry name" value="MMSDH"/>
    <property type="match status" value="1"/>
</dbReference>
<protein>
    <recommendedName>
        <fullName evidence="3">Malonate-semialdehyde dehydrogenase</fullName>
        <shortName evidence="3">MSA dehydrogenase</shortName>
        <ecNumber evidence="3">1.2.1.27</ecNumber>
    </recommendedName>
    <alternativeName>
        <fullName evidence="3">Methylmalonate semialdehyde dehydrogenase</fullName>
        <shortName evidence="3">MMSA dehydrogenase</shortName>
        <shortName evidence="3">MSDH</shortName>
    </alternativeName>
</protein>
<dbReference type="InterPro" id="IPR016163">
    <property type="entry name" value="Ald_DH_C"/>
</dbReference>
<dbReference type="InterPro" id="IPR015590">
    <property type="entry name" value="Aldehyde_DH_dom"/>
</dbReference>
<dbReference type="RefSeq" id="WP_256709797.1">
    <property type="nucleotide sequence ID" value="NZ_CP101914.1"/>
</dbReference>
<comment type="function">
    <text evidence="3">Catalyzes the oxidation of malonate semialdehyde (MSA) and methylmalonate semialdehyde (MMSA) into acetyl-CoA and propanoyl-CoA, respectively. Is involved in a myo-inositol catabolic pathway. Bicarbonate, and not CO2, is the end-product of the enzymatic reaction.</text>
</comment>
<dbReference type="EC" id="1.2.1.27" evidence="3"/>
<comment type="subunit">
    <text evidence="3">Homotetramer.</text>
</comment>
<gene>
    <name evidence="3" type="primary">iolA</name>
    <name evidence="5" type="ORF">NP439_09760</name>
</gene>
<dbReference type="HAMAP" id="MF_01670">
    <property type="entry name" value="IolA"/>
    <property type="match status" value="1"/>
</dbReference>
<reference evidence="5" key="1">
    <citation type="submission" date="2022-07" db="EMBL/GenBank/DDBJ databases">
        <title>FELIX.</title>
        <authorList>
            <person name="Wan K.H."/>
            <person name="Park S."/>
            <person name="Lawrence Q."/>
            <person name="Eichenberger J.P."/>
            <person name="Booth B.W."/>
            <person name="Piaggio A.J."/>
            <person name="Chandler J.C."/>
            <person name="Franklin A.B."/>
            <person name="Celniker S.E."/>
        </authorList>
    </citation>
    <scope>NUCLEOTIDE SEQUENCE</scope>
    <source>
        <strain evidence="5">QA-1986 374</strain>
    </source>
</reference>
<proteinExistence type="inferred from homology"/>
<dbReference type="InterPro" id="IPR023510">
    <property type="entry name" value="MSDH_GmP_bac"/>
</dbReference>
<evidence type="ECO:0000256" key="3">
    <source>
        <dbReference type="HAMAP-Rule" id="MF_01670"/>
    </source>
</evidence>
<feature type="binding site" evidence="3">
    <location>
        <position position="179"/>
    </location>
    <ligand>
        <name>NAD(+)</name>
        <dbReference type="ChEBI" id="CHEBI:57540"/>
    </ligand>
</feature>
<sequence length="485" mass="52705">MSTVKTAKKVSNFINGEWVDPISGNYTEIFNPATGEEIGKVPISSFEEIESAVKSAEDAFKDWKKVAVPKRARTLFKYQQLLMENREELAEIITLENGKTIDDAAGEVQRGIECVEFAAGAPSLMMGEQLPDIATGIESGMYRYPIGVVGGIAPFNFPMMVPCWMFPLAIACGNTFILKPSEKTPLLANRLAELFKEAGLPDGVLNIVHGSNDVVNGILEHEKIKAVSFVGSQPVAKYIYQTAAANGKRVQALAGAKNHSIVLEDADLDNAVSNITAAAFGSAGQRCMAASVVVAVGDVADELTERLKQAADNVVIGDGADKASFLGPVIRKEQKERTLDYIETGLEEGATLLRDGREDKKDSDGYFVGATIFDHVRTDMKIWEDEMFAPVLSVVRVNTIEEAIEVANESEFANGACLYTDSAKAVRTFREEIDSGMLGINLGVPAPMAFFPFSGYKNSFYGDLHANGKDGVNFYTRKKMVTARY</sequence>
<dbReference type="Proteomes" id="UP001059773">
    <property type="component" value="Chromosome"/>
</dbReference>
<dbReference type="InterPro" id="IPR016161">
    <property type="entry name" value="Ald_DH/histidinol_DH"/>
</dbReference>
<dbReference type="CDD" id="cd07085">
    <property type="entry name" value="ALDH_F6_MMSDH"/>
    <property type="match status" value="1"/>
</dbReference>
<accession>A0ABY5JWW7</accession>
<keyword evidence="6" id="KW-1185">Reference proteome</keyword>
<evidence type="ECO:0000313" key="5">
    <source>
        <dbReference type="EMBL" id="UUI04893.1"/>
    </source>
</evidence>
<evidence type="ECO:0000256" key="1">
    <source>
        <dbReference type="ARBA" id="ARBA00023002"/>
    </source>
</evidence>
<evidence type="ECO:0000256" key="2">
    <source>
        <dbReference type="ARBA" id="ARBA00023027"/>
    </source>
</evidence>
<dbReference type="PANTHER" id="PTHR43866">
    <property type="entry name" value="MALONATE-SEMIALDEHYDE DEHYDROGENASE"/>
    <property type="match status" value="1"/>
</dbReference>
<keyword evidence="2 3" id="KW-0520">NAD</keyword>
<feature type="domain" description="Aldehyde dehydrogenase" evidence="4">
    <location>
        <begin position="18"/>
        <end position="481"/>
    </location>
</feature>
<feature type="binding site" evidence="3">
    <location>
        <position position="182"/>
    </location>
    <ligand>
        <name>NAD(+)</name>
        <dbReference type="ChEBI" id="CHEBI:57540"/>
    </ligand>
</feature>
<dbReference type="SUPFAM" id="SSF53720">
    <property type="entry name" value="ALDH-like"/>
    <property type="match status" value="1"/>
</dbReference>
<evidence type="ECO:0000313" key="6">
    <source>
        <dbReference type="Proteomes" id="UP001059773"/>
    </source>
</evidence>
<comment type="caution">
    <text evidence="3">Lacks conserved residue(s) required for the propagation of feature annotation.</text>
</comment>
<dbReference type="InterPro" id="IPR016160">
    <property type="entry name" value="Ald_DH_CS_CYS"/>
</dbReference>
<dbReference type="InterPro" id="IPR016162">
    <property type="entry name" value="Ald_DH_N"/>
</dbReference>